<evidence type="ECO:0000313" key="3">
    <source>
        <dbReference type="EMBL" id="CAB4897883.1"/>
    </source>
</evidence>
<evidence type="ECO:0000313" key="1">
    <source>
        <dbReference type="EMBL" id="CAB4724678.1"/>
    </source>
</evidence>
<sequence>MNVPVRYEGNHQVWRLVEFVALPALHGSEFVHLQCFTKESVDQTEPGDGFVYAAVADSSDPTPGSMRAILAWRVLPERGFESVAPSTVRCQRGDPE</sequence>
<organism evidence="1">
    <name type="scientific">freshwater metagenome</name>
    <dbReference type="NCBI Taxonomy" id="449393"/>
    <lineage>
        <taxon>unclassified sequences</taxon>
        <taxon>metagenomes</taxon>
        <taxon>ecological metagenomes</taxon>
    </lineage>
</organism>
<reference evidence="1" key="1">
    <citation type="submission" date="2020-05" db="EMBL/GenBank/DDBJ databases">
        <authorList>
            <person name="Chiriac C."/>
            <person name="Salcher M."/>
            <person name="Ghai R."/>
            <person name="Kavagutti S V."/>
        </authorList>
    </citation>
    <scope>NUCLEOTIDE SEQUENCE</scope>
</reference>
<gene>
    <name evidence="1" type="ORF">UFOPK2754_00056</name>
    <name evidence="2" type="ORF">UFOPK3139_00324</name>
    <name evidence="3" type="ORF">UFOPK3543_00688</name>
</gene>
<dbReference type="AlphaFoldDB" id="A0A6J6RQJ9"/>
<name>A0A6J6RQJ9_9ZZZZ</name>
<accession>A0A6J6RQJ9</accession>
<dbReference type="EMBL" id="CAFABA010000007">
    <property type="protein sequence ID" value="CAB4815542.1"/>
    <property type="molecule type" value="Genomic_DNA"/>
</dbReference>
<protein>
    <submittedName>
        <fullName evidence="1">Unannotated protein</fullName>
    </submittedName>
</protein>
<dbReference type="EMBL" id="CAFBMH010000016">
    <property type="protein sequence ID" value="CAB4897883.1"/>
    <property type="molecule type" value="Genomic_DNA"/>
</dbReference>
<evidence type="ECO:0000313" key="2">
    <source>
        <dbReference type="EMBL" id="CAB4815542.1"/>
    </source>
</evidence>
<proteinExistence type="predicted"/>
<dbReference type="EMBL" id="CAEZYR010000001">
    <property type="protein sequence ID" value="CAB4724678.1"/>
    <property type="molecule type" value="Genomic_DNA"/>
</dbReference>